<keyword evidence="3" id="KW-0238">DNA-binding</keyword>
<keyword evidence="6" id="KW-1185">Reference proteome</keyword>
<gene>
    <name evidence="5" type="ORF">SAMN04488132_1134</name>
</gene>
<dbReference type="AlphaFoldDB" id="A0A1T4RJU5"/>
<feature type="domain" description="Type I restriction modification DNA specificity" evidence="4">
    <location>
        <begin position="10"/>
        <end position="155"/>
    </location>
</feature>
<dbReference type="RefSeq" id="WP_078832622.1">
    <property type="nucleotide sequence ID" value="NZ_FUWH01000013.1"/>
</dbReference>
<evidence type="ECO:0000256" key="1">
    <source>
        <dbReference type="ARBA" id="ARBA00010923"/>
    </source>
</evidence>
<evidence type="ECO:0000313" key="6">
    <source>
        <dbReference type="Proteomes" id="UP000190888"/>
    </source>
</evidence>
<dbReference type="InterPro" id="IPR000055">
    <property type="entry name" value="Restrct_endonuc_typeI_TRD"/>
</dbReference>
<dbReference type="InterPro" id="IPR044946">
    <property type="entry name" value="Restrct_endonuc_typeI_TRD_sf"/>
</dbReference>
<evidence type="ECO:0000256" key="3">
    <source>
        <dbReference type="ARBA" id="ARBA00023125"/>
    </source>
</evidence>
<name>A0A1T4RJU5_9BACT</name>
<accession>A0A1T4RJU5</accession>
<dbReference type="EMBL" id="FUWH01000013">
    <property type="protein sequence ID" value="SKA16290.1"/>
    <property type="molecule type" value="Genomic_DNA"/>
</dbReference>
<comment type="similarity">
    <text evidence="1">Belongs to the type-I restriction system S methylase family.</text>
</comment>
<dbReference type="GO" id="GO:0003677">
    <property type="term" value="F:DNA binding"/>
    <property type="evidence" value="ECO:0007669"/>
    <property type="project" value="UniProtKB-KW"/>
</dbReference>
<reference evidence="5 6" key="1">
    <citation type="submission" date="2017-02" db="EMBL/GenBank/DDBJ databases">
        <authorList>
            <person name="Peterson S.W."/>
        </authorList>
    </citation>
    <scope>NUCLEOTIDE SEQUENCE [LARGE SCALE GENOMIC DNA]</scope>
    <source>
        <strain evidence="5 6">DSM 22335</strain>
    </source>
</reference>
<dbReference type="OrthoDB" id="9816225at2"/>
<dbReference type="Gene3D" id="3.90.220.20">
    <property type="entry name" value="DNA methylase specificity domains"/>
    <property type="match status" value="1"/>
</dbReference>
<evidence type="ECO:0000259" key="4">
    <source>
        <dbReference type="Pfam" id="PF01420"/>
    </source>
</evidence>
<dbReference type="GO" id="GO:0009307">
    <property type="term" value="P:DNA restriction-modification system"/>
    <property type="evidence" value="ECO:0007669"/>
    <property type="project" value="UniProtKB-KW"/>
</dbReference>
<dbReference type="SUPFAM" id="SSF116734">
    <property type="entry name" value="DNA methylase specificity domain"/>
    <property type="match status" value="1"/>
</dbReference>
<dbReference type="Proteomes" id="UP000190888">
    <property type="component" value="Unassembled WGS sequence"/>
</dbReference>
<evidence type="ECO:0000313" key="5">
    <source>
        <dbReference type="EMBL" id="SKA16290.1"/>
    </source>
</evidence>
<proteinExistence type="inferred from homology"/>
<protein>
    <submittedName>
        <fullName evidence="5">Type I restriction modification DNA specificity domain-containing protein</fullName>
    </submittedName>
</protein>
<dbReference type="STRING" id="413434.SAMN04488132_1134"/>
<dbReference type="Pfam" id="PF01420">
    <property type="entry name" value="Methylase_S"/>
    <property type="match status" value="1"/>
</dbReference>
<dbReference type="CDD" id="cd17288">
    <property type="entry name" value="RMtype1_S_LlaAI06ORF1089P_TRD1-CR1_like"/>
    <property type="match status" value="1"/>
</dbReference>
<organism evidence="5 6">
    <name type="scientific">Sediminibacterium ginsengisoli</name>
    <dbReference type="NCBI Taxonomy" id="413434"/>
    <lineage>
        <taxon>Bacteria</taxon>
        <taxon>Pseudomonadati</taxon>
        <taxon>Bacteroidota</taxon>
        <taxon>Chitinophagia</taxon>
        <taxon>Chitinophagales</taxon>
        <taxon>Chitinophagaceae</taxon>
        <taxon>Sediminibacterium</taxon>
    </lineage>
</organism>
<keyword evidence="2" id="KW-0680">Restriction system</keyword>
<sequence>MDNGSSFPVWQTKKIEDVLKIASGRDCRHLGEGAIPVFGTGGLMTKVDSFLHDGETVCIGRKGTIDKPMYYKGKIWTVDTLFFTHSFTDVLPKFLFYAFQSINWKEHNEASGVPSLSKNTIKKISFKIPSEKEQRYVVAALDSISQKNEIEKGILTLYQRQQKYFLDNLFI</sequence>
<evidence type="ECO:0000256" key="2">
    <source>
        <dbReference type="ARBA" id="ARBA00022747"/>
    </source>
</evidence>